<accession>A0A915JCX2</accession>
<evidence type="ECO:0000313" key="8">
    <source>
        <dbReference type="WBParaSite" id="nRc.2.0.1.t24012-RA"/>
    </source>
</evidence>
<dbReference type="Proteomes" id="UP000887565">
    <property type="component" value="Unplaced"/>
</dbReference>
<dbReference type="PANTHER" id="PTHR23291:SF127">
    <property type="entry name" value="PROTEIN LIFEGUARD 1-LIKE"/>
    <property type="match status" value="1"/>
</dbReference>
<evidence type="ECO:0000256" key="5">
    <source>
        <dbReference type="RuleBase" id="RU004379"/>
    </source>
</evidence>
<feature type="transmembrane region" description="Helical" evidence="5">
    <location>
        <begin position="228"/>
        <end position="251"/>
    </location>
</feature>
<comment type="similarity">
    <text evidence="5">Belongs to the BI1 family.</text>
</comment>
<feature type="transmembrane region" description="Helical" evidence="5">
    <location>
        <begin position="144"/>
        <end position="164"/>
    </location>
</feature>
<dbReference type="GO" id="GO:2001234">
    <property type="term" value="P:negative regulation of apoptotic signaling pathway"/>
    <property type="evidence" value="ECO:0007669"/>
    <property type="project" value="TreeGrafter"/>
</dbReference>
<reference evidence="8" key="1">
    <citation type="submission" date="2022-11" db="UniProtKB">
        <authorList>
            <consortium name="WormBaseParasite"/>
        </authorList>
    </citation>
    <scope>IDENTIFICATION</scope>
</reference>
<dbReference type="OMA" id="IWTYIVS"/>
<feature type="transmembrane region" description="Helical" evidence="5">
    <location>
        <begin position="170"/>
        <end position="188"/>
    </location>
</feature>
<dbReference type="InterPro" id="IPR006214">
    <property type="entry name" value="Bax_inhibitor_1-related"/>
</dbReference>
<dbReference type="GO" id="GO:0016020">
    <property type="term" value="C:membrane"/>
    <property type="evidence" value="ECO:0007669"/>
    <property type="project" value="UniProtKB-SubCell"/>
</dbReference>
<feature type="transmembrane region" description="Helical" evidence="5">
    <location>
        <begin position="263"/>
        <end position="288"/>
    </location>
</feature>
<keyword evidence="7" id="KW-1185">Reference proteome</keyword>
<sequence>MAQNQPPYNPYYGQQQQPQYQQPPPYGSQQQAPPYGFQQQAPQQPAFFAPAQDAEAQFVVKHENLQFDNVSVRAAFVRKVFMLLTFMLSIVVAMIALFVFEPNCKRFVRTNIWPYYLSFGVFLVTYIAIICCESVRRNFPGNMICLLLLTSAMGYMTAMISSFYDTSIVFMAMVICSICCAAIMIFACQTKYDFTSWIGVMFIISMVMMLFGIMAILCAAVFKTPIVYVVYASLMALVFMVYLAIDTQMLIGGKRYEYSPEDYIVAAIQLFLDIIYIFIYILQIIGYLNKKD</sequence>
<dbReference type="GO" id="GO:0005783">
    <property type="term" value="C:endoplasmic reticulum"/>
    <property type="evidence" value="ECO:0007669"/>
    <property type="project" value="TreeGrafter"/>
</dbReference>
<feature type="region of interest" description="Disordered" evidence="6">
    <location>
        <begin position="1"/>
        <end position="37"/>
    </location>
</feature>
<dbReference type="AlphaFoldDB" id="A0A915JCX2"/>
<feature type="compositionally biased region" description="Low complexity" evidence="6">
    <location>
        <begin position="27"/>
        <end position="37"/>
    </location>
</feature>
<evidence type="ECO:0000256" key="6">
    <source>
        <dbReference type="SAM" id="MobiDB-lite"/>
    </source>
</evidence>
<feature type="compositionally biased region" description="Low complexity" evidence="6">
    <location>
        <begin position="1"/>
        <end position="20"/>
    </location>
</feature>
<proteinExistence type="inferred from homology"/>
<keyword evidence="4 5" id="KW-0472">Membrane</keyword>
<feature type="transmembrane region" description="Helical" evidence="5">
    <location>
        <begin position="200"/>
        <end position="222"/>
    </location>
</feature>
<dbReference type="Pfam" id="PF01027">
    <property type="entry name" value="Bax1-I"/>
    <property type="match status" value="1"/>
</dbReference>
<evidence type="ECO:0000313" key="7">
    <source>
        <dbReference type="Proteomes" id="UP000887565"/>
    </source>
</evidence>
<protein>
    <submittedName>
        <fullName evidence="8">Uncharacterized protein</fullName>
    </submittedName>
</protein>
<comment type="subcellular location">
    <subcellularLocation>
        <location evidence="1">Membrane</location>
        <topology evidence="1">Multi-pass membrane protein</topology>
    </subcellularLocation>
</comment>
<evidence type="ECO:0000256" key="2">
    <source>
        <dbReference type="ARBA" id="ARBA00022692"/>
    </source>
</evidence>
<dbReference type="CDD" id="cd10428">
    <property type="entry name" value="LFG_like"/>
    <property type="match status" value="1"/>
</dbReference>
<feature type="transmembrane region" description="Helical" evidence="5">
    <location>
        <begin position="112"/>
        <end position="132"/>
    </location>
</feature>
<feature type="transmembrane region" description="Helical" evidence="5">
    <location>
        <begin position="80"/>
        <end position="100"/>
    </location>
</feature>
<organism evidence="7 8">
    <name type="scientific">Romanomermis culicivorax</name>
    <name type="common">Nematode worm</name>
    <dbReference type="NCBI Taxonomy" id="13658"/>
    <lineage>
        <taxon>Eukaryota</taxon>
        <taxon>Metazoa</taxon>
        <taxon>Ecdysozoa</taxon>
        <taxon>Nematoda</taxon>
        <taxon>Enoplea</taxon>
        <taxon>Dorylaimia</taxon>
        <taxon>Mermithida</taxon>
        <taxon>Mermithoidea</taxon>
        <taxon>Mermithidae</taxon>
        <taxon>Romanomermis</taxon>
    </lineage>
</organism>
<evidence type="ECO:0000256" key="1">
    <source>
        <dbReference type="ARBA" id="ARBA00004141"/>
    </source>
</evidence>
<keyword evidence="3 5" id="KW-1133">Transmembrane helix</keyword>
<evidence type="ECO:0000256" key="4">
    <source>
        <dbReference type="ARBA" id="ARBA00023136"/>
    </source>
</evidence>
<evidence type="ECO:0000256" key="3">
    <source>
        <dbReference type="ARBA" id="ARBA00022989"/>
    </source>
</evidence>
<dbReference type="GO" id="GO:0005794">
    <property type="term" value="C:Golgi apparatus"/>
    <property type="evidence" value="ECO:0007669"/>
    <property type="project" value="TreeGrafter"/>
</dbReference>
<dbReference type="WBParaSite" id="nRc.2.0.1.t24012-RA">
    <property type="protein sequence ID" value="nRc.2.0.1.t24012-RA"/>
    <property type="gene ID" value="nRc.2.0.1.g24012"/>
</dbReference>
<name>A0A915JCX2_ROMCU</name>
<keyword evidence="2 5" id="KW-0812">Transmembrane</keyword>
<dbReference type="PANTHER" id="PTHR23291">
    <property type="entry name" value="BAX INHIBITOR-RELATED"/>
    <property type="match status" value="1"/>
</dbReference>